<dbReference type="Gene3D" id="3.30.450.20">
    <property type="entry name" value="PAS domain"/>
    <property type="match status" value="2"/>
</dbReference>
<dbReference type="GO" id="GO:0000155">
    <property type="term" value="F:phosphorelay sensor kinase activity"/>
    <property type="evidence" value="ECO:0007669"/>
    <property type="project" value="InterPro"/>
</dbReference>
<dbReference type="InterPro" id="IPR003594">
    <property type="entry name" value="HATPase_dom"/>
</dbReference>
<keyword evidence="10" id="KW-1185">Reference proteome</keyword>
<keyword evidence="5" id="KW-0949">S-adenosyl-L-methionine</keyword>
<dbReference type="InterPro" id="IPR035965">
    <property type="entry name" value="PAS-like_dom_sf"/>
</dbReference>
<dbReference type="Gene3D" id="3.30.565.10">
    <property type="entry name" value="Histidine kinase-like ATPase, C-terminal domain"/>
    <property type="match status" value="1"/>
</dbReference>
<feature type="domain" description="CheR-type methyltransferase" evidence="8">
    <location>
        <begin position="204"/>
        <end position="445"/>
    </location>
</feature>
<dbReference type="InterPro" id="IPR003661">
    <property type="entry name" value="HisK_dim/P_dom"/>
</dbReference>
<dbReference type="Pfam" id="PF13596">
    <property type="entry name" value="PAS_10"/>
    <property type="match status" value="1"/>
</dbReference>
<dbReference type="Gene3D" id="3.40.50.180">
    <property type="entry name" value="Methylesterase CheB, C-terminal domain"/>
    <property type="match status" value="1"/>
</dbReference>
<sequence>MRVNPDKTVEKLEAQTPGRPTGVVAIGCGKYDLPYLESLLAGLARHKEIAIVIVSNVSTLHTDSIVQLVAHISNFSVEVVSQSANLKSSTVYLNTPFHYLAYEQGSLVNTLASAFTGNERPFDRLLESIRNDDFDWVAVSLQGIGPDGEQGIQNLENKGFFGFSCGGSDTPETPEASPSDLAARISECLSLNCPSQETAQSNLLDRIIDQLERLSSIDFRRYKITTINRRIQFRMRQLGLESLASYLAKLEQSPEEVQALYHDLMIGVTHFFRDPQAFQILEDRVIPELFKNQDSHGREIRVWAPGVASGEEAYSLAILFDEYAQRIGLKDPNYRIFATDAHPPSIEKAMQGLFPSQALSTLTKDRKERYFNRSLQSYSVTPELRKKIVFAPHDLLKDPPFTKIDLVSCRNLLIYFDDAAQKKALGLILFALRQKGYLLLGASESPASYIQQIETIDSKWRVYRKSASPQIDLPVGHYLPPKAAAKTSKGKKGVFLDRESPFRNLITELMSSQMPAGIIISDQDEIIHTFGEIEAFFSKLEGHVSLSFDKLVRYELRLPMRVARKEALETRRRIETVATMPIHGESSNVTISVEPLTRFREFQDYVYVKIQTVSNFSVDESKVPTVRTSHNDGDDETSSLKQELQDTKIQLQETIHQLELSNKELMMANEELLTSNEELQSTNEELHSVNEELFSVNAEYELKNRELVALNEDIDNLLQSTEIGTIFIDKNLRIRKFTLAASISMNLLDSDLGRPIEHISHDFANYETLVADTQKVIEGGHGIEREIRTHSHSWFLLKISPFKLESGEVNGAVVTLVEISALKAAEERIYESQRKLKLALESADLGLWTWDLKNHTIDFDENLARILDLDTKEESDESHFLRSLNISRDALGKYDFNNGDLNQDTLRYSWNARLRSGEIRYLSARGIINRDTDGNVTQVSGIIWDETDVKRQEQIVLQKKNDLETLLYVISHDLREPLRAIRNFSRLLESRHSDQIQGKAKDFLQRINSGGERMSKLLDDVLSLSRISRMDPPSELIPGDTIVSAALKGLEAKINETKAQIVTTTDFPNIKANLTYATQALFNLVSNALKFVAEGKNPEIEISPYHDPNNQYTGFIVRDRGPGIPEGSEERVFRLFQRAVNRDIEGTGAGLAIVKQIATKHGGDLSYSAREGGGSAFTITFKR</sequence>
<dbReference type="InterPro" id="IPR022642">
    <property type="entry name" value="CheR_C"/>
</dbReference>
<dbReference type="InterPro" id="IPR036804">
    <property type="entry name" value="CheR_N_sf"/>
</dbReference>
<evidence type="ECO:0000256" key="3">
    <source>
        <dbReference type="ARBA" id="ARBA00022603"/>
    </source>
</evidence>
<dbReference type="InterPro" id="IPR022641">
    <property type="entry name" value="CheR_N"/>
</dbReference>
<dbReference type="Pfam" id="PF03705">
    <property type="entry name" value="CheR_N"/>
    <property type="match status" value="1"/>
</dbReference>
<keyword evidence="4" id="KW-0808">Transferase</keyword>
<dbReference type="RefSeq" id="WP_185660490.1">
    <property type="nucleotide sequence ID" value="NZ_CAWPOO010000012.1"/>
</dbReference>
<accession>A0A7X1EAC1</accession>
<feature type="coiled-coil region" evidence="6">
    <location>
        <begin position="641"/>
        <end position="720"/>
    </location>
</feature>
<dbReference type="Pfam" id="PF01339">
    <property type="entry name" value="CheB_methylest"/>
    <property type="match status" value="1"/>
</dbReference>
<evidence type="ECO:0000256" key="4">
    <source>
        <dbReference type="ARBA" id="ARBA00022679"/>
    </source>
</evidence>
<dbReference type="Gene3D" id="1.10.287.130">
    <property type="match status" value="1"/>
</dbReference>
<dbReference type="EMBL" id="JACHVC010000012">
    <property type="protein sequence ID" value="MBC2606622.1"/>
    <property type="molecule type" value="Genomic_DNA"/>
</dbReference>
<dbReference type="InterPro" id="IPR000673">
    <property type="entry name" value="Sig_transdc_resp-reg_Me-estase"/>
</dbReference>
<gene>
    <name evidence="9" type="ORF">H5P27_11270</name>
</gene>
<dbReference type="SUPFAM" id="SSF47384">
    <property type="entry name" value="Homodimeric domain of signal transducing histidine kinase"/>
    <property type="match status" value="1"/>
</dbReference>
<keyword evidence="3" id="KW-0489">Methyltransferase</keyword>
<dbReference type="PANTHER" id="PTHR24422">
    <property type="entry name" value="CHEMOTAXIS PROTEIN METHYLTRANSFERASE"/>
    <property type="match status" value="1"/>
</dbReference>
<dbReference type="PROSITE" id="PS50109">
    <property type="entry name" value="HIS_KIN"/>
    <property type="match status" value="1"/>
</dbReference>
<dbReference type="SMART" id="SM00387">
    <property type="entry name" value="HATPase_c"/>
    <property type="match status" value="1"/>
</dbReference>
<dbReference type="PROSITE" id="PS50123">
    <property type="entry name" value="CHER"/>
    <property type="match status" value="1"/>
</dbReference>
<dbReference type="GO" id="GO:0008984">
    <property type="term" value="F:protein-glutamate methylesterase activity"/>
    <property type="evidence" value="ECO:0007669"/>
    <property type="project" value="InterPro"/>
</dbReference>
<feature type="domain" description="Histidine kinase" evidence="7">
    <location>
        <begin position="969"/>
        <end position="1183"/>
    </location>
</feature>
<evidence type="ECO:0000259" key="7">
    <source>
        <dbReference type="PROSITE" id="PS50109"/>
    </source>
</evidence>
<dbReference type="GO" id="GO:0000156">
    <property type="term" value="F:phosphorelay response regulator activity"/>
    <property type="evidence" value="ECO:0007669"/>
    <property type="project" value="InterPro"/>
</dbReference>
<dbReference type="Pfam" id="PF02518">
    <property type="entry name" value="HATPase_c"/>
    <property type="match status" value="1"/>
</dbReference>
<dbReference type="GO" id="GO:0006935">
    <property type="term" value="P:chemotaxis"/>
    <property type="evidence" value="ECO:0007669"/>
    <property type="project" value="InterPro"/>
</dbReference>
<evidence type="ECO:0000256" key="2">
    <source>
        <dbReference type="ARBA" id="ARBA00001541"/>
    </source>
</evidence>
<dbReference type="InterPro" id="IPR000780">
    <property type="entry name" value="CheR_MeTrfase"/>
</dbReference>
<name>A0A7X1EAC1_9BACT</name>
<dbReference type="Gene3D" id="1.10.155.10">
    <property type="entry name" value="Chemotaxis receptor methyltransferase CheR, N-terminal domain"/>
    <property type="match status" value="1"/>
</dbReference>
<evidence type="ECO:0000256" key="1">
    <source>
        <dbReference type="ARBA" id="ARBA00000085"/>
    </source>
</evidence>
<dbReference type="SMART" id="SM00388">
    <property type="entry name" value="HisKA"/>
    <property type="match status" value="1"/>
</dbReference>
<dbReference type="Pfam" id="PF00512">
    <property type="entry name" value="HisKA"/>
    <property type="match status" value="1"/>
</dbReference>
<dbReference type="GO" id="GO:0005737">
    <property type="term" value="C:cytoplasm"/>
    <property type="evidence" value="ECO:0007669"/>
    <property type="project" value="InterPro"/>
</dbReference>
<dbReference type="Proteomes" id="UP000526501">
    <property type="component" value="Unassembled WGS sequence"/>
</dbReference>
<dbReference type="SUPFAM" id="SSF55785">
    <property type="entry name" value="PYP-like sensor domain (PAS domain)"/>
    <property type="match status" value="2"/>
</dbReference>
<dbReference type="AlphaFoldDB" id="A0A7X1EAC1"/>
<dbReference type="PRINTS" id="PR00996">
    <property type="entry name" value="CHERMTFRASE"/>
</dbReference>
<comment type="catalytic activity">
    <reaction evidence="2">
        <text>L-glutamyl-[protein] + S-adenosyl-L-methionine = [protein]-L-glutamate 5-O-methyl ester + S-adenosyl-L-homocysteine</text>
        <dbReference type="Rhea" id="RHEA:24452"/>
        <dbReference type="Rhea" id="RHEA-COMP:10208"/>
        <dbReference type="Rhea" id="RHEA-COMP:10311"/>
        <dbReference type="ChEBI" id="CHEBI:29973"/>
        <dbReference type="ChEBI" id="CHEBI:57856"/>
        <dbReference type="ChEBI" id="CHEBI:59789"/>
        <dbReference type="ChEBI" id="CHEBI:82795"/>
        <dbReference type="EC" id="2.1.1.80"/>
    </reaction>
</comment>
<dbReference type="SUPFAM" id="SSF47757">
    <property type="entry name" value="Chemotaxis receptor methyltransferase CheR, N-terminal domain"/>
    <property type="match status" value="1"/>
</dbReference>
<dbReference type="SMART" id="SM00138">
    <property type="entry name" value="MeTrc"/>
    <property type="match status" value="1"/>
</dbReference>
<comment type="catalytic activity">
    <reaction evidence="1">
        <text>ATP + protein L-histidine = ADP + protein N-phospho-L-histidine.</text>
        <dbReference type="EC" id="2.7.13.3"/>
    </reaction>
</comment>
<proteinExistence type="predicted"/>
<dbReference type="SUPFAM" id="SSF52738">
    <property type="entry name" value="Methylesterase CheB, C-terminal domain"/>
    <property type="match status" value="1"/>
</dbReference>
<protein>
    <submittedName>
        <fullName evidence="9">PAS domain-containing protein</fullName>
    </submittedName>
</protein>
<keyword evidence="6" id="KW-0175">Coiled coil</keyword>
<evidence type="ECO:0000256" key="5">
    <source>
        <dbReference type="ARBA" id="ARBA00022691"/>
    </source>
</evidence>
<dbReference type="SUPFAM" id="SSF53335">
    <property type="entry name" value="S-adenosyl-L-methionine-dependent methyltransferases"/>
    <property type="match status" value="1"/>
</dbReference>
<dbReference type="GO" id="GO:0032259">
    <property type="term" value="P:methylation"/>
    <property type="evidence" value="ECO:0007669"/>
    <property type="project" value="UniProtKB-KW"/>
</dbReference>
<reference evidence="9 10" key="1">
    <citation type="submission" date="2020-07" db="EMBL/GenBank/DDBJ databases">
        <authorList>
            <person name="Feng X."/>
        </authorList>
    </citation>
    <scope>NUCLEOTIDE SEQUENCE [LARGE SCALE GENOMIC DNA]</scope>
    <source>
        <strain evidence="9 10">JCM23202</strain>
    </source>
</reference>
<dbReference type="InterPro" id="IPR050903">
    <property type="entry name" value="Bact_Chemotaxis_MeTrfase"/>
</dbReference>
<dbReference type="Gene3D" id="3.40.50.150">
    <property type="entry name" value="Vaccinia Virus protein VP39"/>
    <property type="match status" value="1"/>
</dbReference>
<dbReference type="InterPro" id="IPR036890">
    <property type="entry name" value="HATPase_C_sf"/>
</dbReference>
<dbReference type="SUPFAM" id="SSF55874">
    <property type="entry name" value="ATPase domain of HSP90 chaperone/DNA topoisomerase II/histidine kinase"/>
    <property type="match status" value="1"/>
</dbReference>
<dbReference type="CDD" id="cd00082">
    <property type="entry name" value="HisKA"/>
    <property type="match status" value="1"/>
</dbReference>
<dbReference type="Gene3D" id="2.10.70.100">
    <property type="match status" value="1"/>
</dbReference>
<dbReference type="Pfam" id="PF01739">
    <property type="entry name" value="CheR"/>
    <property type="match status" value="1"/>
</dbReference>
<dbReference type="InterPro" id="IPR029063">
    <property type="entry name" value="SAM-dependent_MTases_sf"/>
</dbReference>
<dbReference type="PANTHER" id="PTHR24422:SF27">
    <property type="entry name" value="PROTEIN-GLUTAMATE O-METHYLTRANSFERASE"/>
    <property type="match status" value="1"/>
</dbReference>
<comment type="caution">
    <text evidence="9">The sequence shown here is derived from an EMBL/GenBank/DDBJ whole genome shotgun (WGS) entry which is preliminary data.</text>
</comment>
<evidence type="ECO:0000313" key="9">
    <source>
        <dbReference type="EMBL" id="MBC2606622.1"/>
    </source>
</evidence>
<organism evidence="9 10">
    <name type="scientific">Pelagicoccus albus</name>
    <dbReference type="NCBI Taxonomy" id="415222"/>
    <lineage>
        <taxon>Bacteria</taxon>
        <taxon>Pseudomonadati</taxon>
        <taxon>Verrucomicrobiota</taxon>
        <taxon>Opitutia</taxon>
        <taxon>Puniceicoccales</taxon>
        <taxon>Pelagicoccaceae</taxon>
        <taxon>Pelagicoccus</taxon>
    </lineage>
</organism>
<dbReference type="GO" id="GO:0008983">
    <property type="term" value="F:protein-glutamate O-methyltransferase activity"/>
    <property type="evidence" value="ECO:0007669"/>
    <property type="project" value="UniProtKB-EC"/>
</dbReference>
<dbReference type="InterPro" id="IPR036097">
    <property type="entry name" value="HisK_dim/P_sf"/>
</dbReference>
<evidence type="ECO:0000259" key="8">
    <source>
        <dbReference type="PROSITE" id="PS50123"/>
    </source>
</evidence>
<dbReference type="InterPro" id="IPR005467">
    <property type="entry name" value="His_kinase_dom"/>
</dbReference>
<dbReference type="InterPro" id="IPR035909">
    <property type="entry name" value="CheB_C"/>
</dbReference>
<evidence type="ECO:0000313" key="10">
    <source>
        <dbReference type="Proteomes" id="UP000526501"/>
    </source>
</evidence>
<evidence type="ECO:0000256" key="6">
    <source>
        <dbReference type="SAM" id="Coils"/>
    </source>
</evidence>